<dbReference type="GO" id="GO:0015087">
    <property type="term" value="F:cobalt ion transmembrane transporter activity"/>
    <property type="evidence" value="ECO:0007669"/>
    <property type="project" value="TreeGrafter"/>
</dbReference>
<dbReference type="InterPro" id="IPR045863">
    <property type="entry name" value="CorA_TM1_TM2"/>
</dbReference>
<dbReference type="SUPFAM" id="SSF143865">
    <property type="entry name" value="CorA soluble domain-like"/>
    <property type="match status" value="1"/>
</dbReference>
<evidence type="ECO:0000313" key="10">
    <source>
        <dbReference type="Proteomes" id="UP000036932"/>
    </source>
</evidence>
<dbReference type="InterPro" id="IPR045861">
    <property type="entry name" value="CorA_cytoplasmic_dom"/>
</dbReference>
<keyword evidence="3" id="KW-0813">Transport</keyword>
<dbReference type="GO" id="GO:0005886">
    <property type="term" value="C:plasma membrane"/>
    <property type="evidence" value="ECO:0007669"/>
    <property type="project" value="UniProtKB-SubCell"/>
</dbReference>
<evidence type="ECO:0000256" key="2">
    <source>
        <dbReference type="ARBA" id="ARBA00009765"/>
    </source>
</evidence>
<reference evidence="10" key="1">
    <citation type="submission" date="2015-08" db="EMBL/GenBank/DDBJ databases">
        <title>Genome sequencing project for genomic taxonomy and phylogenomics of Bacillus-like bacteria.</title>
        <authorList>
            <person name="Liu B."/>
            <person name="Wang J."/>
            <person name="Zhu Y."/>
            <person name="Liu G."/>
            <person name="Chen Q."/>
            <person name="Chen Z."/>
            <person name="Lan J."/>
            <person name="Che J."/>
            <person name="Ge C."/>
            <person name="Shi H."/>
            <person name="Pan Z."/>
            <person name="Liu X."/>
        </authorList>
    </citation>
    <scope>NUCLEOTIDE SEQUENCE [LARGE SCALE GENOMIC DNA]</scope>
    <source>
        <strain evidence="10">FJAT-22460</strain>
    </source>
</reference>
<dbReference type="InterPro" id="IPR002523">
    <property type="entry name" value="MgTranspt_CorA/ZnTranspt_ZntB"/>
</dbReference>
<comment type="caution">
    <text evidence="9">The sequence shown here is derived from an EMBL/GenBank/DDBJ whole genome shotgun (WGS) entry which is preliminary data.</text>
</comment>
<dbReference type="Proteomes" id="UP000036932">
    <property type="component" value="Unassembled WGS sequence"/>
</dbReference>
<evidence type="ECO:0000256" key="4">
    <source>
        <dbReference type="ARBA" id="ARBA00022475"/>
    </source>
</evidence>
<dbReference type="OrthoDB" id="9803416at2"/>
<evidence type="ECO:0000313" key="9">
    <source>
        <dbReference type="EMBL" id="KOR82091.1"/>
    </source>
</evidence>
<dbReference type="SUPFAM" id="SSF144083">
    <property type="entry name" value="Magnesium transport protein CorA, transmembrane region"/>
    <property type="match status" value="1"/>
</dbReference>
<dbReference type="Gene3D" id="1.20.58.340">
    <property type="entry name" value="Magnesium transport protein CorA, transmembrane region"/>
    <property type="match status" value="2"/>
</dbReference>
<feature type="transmembrane region" description="Helical" evidence="8">
    <location>
        <begin position="256"/>
        <end position="274"/>
    </location>
</feature>
<keyword evidence="4" id="KW-1003">Cell membrane</keyword>
<sequence length="326" mass="38190">MTGSNGTESRNIHTFPKGWEWYDVQIDHWQSSRIEELRVQYPYTAEWFDLAPSLEERNYLSVRFRDGVEAVMMGTMIYKVMDATADNYKLEQFYFYIDNNVLITINLDEHTRCVMTNSERFSMLNQCQRPIDGMFVLARAILHYYHTGMDQFEHNLRLVESEMRVHNRKSLMDDILTARFELLDWSNLFIPFQELIAASKEGYHGELDHSPSFQQLQHRVERLGKLMHHYEREIDTLVSIDDAISAFRGNEIMKTLTILTVIFTPATVIGAIWGMNFENLPAIRTFWGFTAISGLTILWTGGMYLWMRAKGWTGDLLRVKAKNKNL</sequence>
<dbReference type="RefSeq" id="WP_054404402.1">
    <property type="nucleotide sequence ID" value="NZ_LIUT01000005.1"/>
</dbReference>
<evidence type="ECO:0000256" key="8">
    <source>
        <dbReference type="SAM" id="Phobius"/>
    </source>
</evidence>
<dbReference type="PATRIC" id="fig|1705565.3.peg.174"/>
<dbReference type="CDD" id="cd12821">
    <property type="entry name" value="EcCorA_ZntB-like"/>
    <property type="match status" value="1"/>
</dbReference>
<dbReference type="GO" id="GO:0000287">
    <property type="term" value="F:magnesium ion binding"/>
    <property type="evidence" value="ECO:0007669"/>
    <property type="project" value="TreeGrafter"/>
</dbReference>
<comment type="similarity">
    <text evidence="2">Belongs to the CorA metal ion transporter (MIT) (TC 1.A.35) family.</text>
</comment>
<evidence type="ECO:0000256" key="6">
    <source>
        <dbReference type="ARBA" id="ARBA00022989"/>
    </source>
</evidence>
<evidence type="ECO:0000256" key="1">
    <source>
        <dbReference type="ARBA" id="ARBA00004651"/>
    </source>
</evidence>
<dbReference type="PANTHER" id="PTHR46494">
    <property type="entry name" value="CORA FAMILY METAL ION TRANSPORTER (EUROFUNG)"/>
    <property type="match status" value="1"/>
</dbReference>
<name>A0A0M1NIT2_9BACL</name>
<protein>
    <submittedName>
        <fullName evidence="9">Magnesium transporter</fullName>
    </submittedName>
</protein>
<dbReference type="EMBL" id="LIUT01000005">
    <property type="protein sequence ID" value="KOR82091.1"/>
    <property type="molecule type" value="Genomic_DNA"/>
</dbReference>
<dbReference type="PANTHER" id="PTHR46494:SF2">
    <property type="entry name" value="MAGNESIUM TRANSPORT PROTEIN CORA"/>
    <property type="match status" value="1"/>
</dbReference>
<keyword evidence="5 8" id="KW-0812">Transmembrane</keyword>
<accession>A0A0M1NIT2</accession>
<keyword evidence="10" id="KW-1185">Reference proteome</keyword>
<proteinExistence type="inferred from homology"/>
<comment type="subcellular location">
    <subcellularLocation>
        <location evidence="1">Cell membrane</location>
        <topology evidence="1">Multi-pass membrane protein</topology>
    </subcellularLocation>
</comment>
<evidence type="ECO:0000256" key="5">
    <source>
        <dbReference type="ARBA" id="ARBA00022692"/>
    </source>
</evidence>
<gene>
    <name evidence="9" type="ORF">AM231_21245</name>
</gene>
<dbReference type="Pfam" id="PF01544">
    <property type="entry name" value="CorA"/>
    <property type="match status" value="1"/>
</dbReference>
<evidence type="ECO:0000256" key="7">
    <source>
        <dbReference type="ARBA" id="ARBA00023136"/>
    </source>
</evidence>
<dbReference type="GO" id="GO:0015095">
    <property type="term" value="F:magnesium ion transmembrane transporter activity"/>
    <property type="evidence" value="ECO:0007669"/>
    <property type="project" value="TreeGrafter"/>
</dbReference>
<keyword evidence="6 8" id="KW-1133">Transmembrane helix</keyword>
<keyword evidence="7 8" id="KW-0472">Membrane</keyword>
<dbReference type="GO" id="GO:0050897">
    <property type="term" value="F:cobalt ion binding"/>
    <property type="evidence" value="ECO:0007669"/>
    <property type="project" value="TreeGrafter"/>
</dbReference>
<organism evidence="9 10">
    <name type="scientific">Paenibacillus solani</name>
    <dbReference type="NCBI Taxonomy" id="1705565"/>
    <lineage>
        <taxon>Bacteria</taxon>
        <taxon>Bacillati</taxon>
        <taxon>Bacillota</taxon>
        <taxon>Bacilli</taxon>
        <taxon>Bacillales</taxon>
        <taxon>Paenibacillaceae</taxon>
        <taxon>Paenibacillus</taxon>
    </lineage>
</organism>
<feature type="transmembrane region" description="Helical" evidence="8">
    <location>
        <begin position="286"/>
        <end position="307"/>
    </location>
</feature>
<evidence type="ECO:0000256" key="3">
    <source>
        <dbReference type="ARBA" id="ARBA00022448"/>
    </source>
</evidence>
<dbReference type="AlphaFoldDB" id="A0A0M1NIT2"/>